<dbReference type="Pfam" id="PF08426">
    <property type="entry name" value="ICE2"/>
    <property type="match status" value="1"/>
</dbReference>
<dbReference type="InterPro" id="IPR013635">
    <property type="entry name" value="Ice2"/>
</dbReference>
<evidence type="ECO:0000313" key="4">
    <source>
        <dbReference type="EMBL" id="THH11209.1"/>
    </source>
</evidence>
<sequence length="684" mass="76211">MNELTDRPTRPYIILQLCAERYMSSPLAHYENFLLKNAGTISTVESSLRSLTWFLPGRFKDAELTSEALSAFLNLMSLYHDTLLSRIVRADPKFKPILPPSVHSRYTRSWSEKSTTYRWAARTLETIRFVELVIEMGLRRKASSKTKWRGIVLLELIKALIRFVLLKLTRRPLLSPPLPERDFDPSNFPPATTSAPTPDSQSSSPTMTPEHLKNNRLSFESSNSLLNTPAALSSEAPVEEHLLPKALSTASVKSPTALMREFNAPTDWISEVIHILRPLIYVGIISNNPKSTNPLIVSLSLELFSRYLRRASPPSAALERSEYARRDCDFLWYLLRGSVWQSYTRPKLESFANKTERMPVLGLLSAFVKDWIPLIEDYYYWEISVQAMAPFIWRTVTSAAKWAITVDSTADSTVPSIDSGDIVHASFSTAIITSIRSFDDPRDHASVLGLSLALCSTGANAPVSPTHLFQRFLAKRTSSLAYCFDVVGLLVAQKLGRIGRELAGEGEGYQFCLLVASAAAYVGSAWRIGASYPSVATSPLSSTLLGAALTAFVFLTLIGFSLRRTNVIESSALALFLGYNIWLCGFDGSPVSGHASSYAPLLSNILPHIQTLINFVTNTLPKPVLFALAFRLTVLHLASFILPTIGADSWEKEYGVDDGWNERPVRFCHAFFKKQNTEMFVKDD</sequence>
<name>A0A4S4LH56_9AGAM</name>
<feature type="region of interest" description="Disordered" evidence="2">
    <location>
        <begin position="179"/>
        <end position="212"/>
    </location>
</feature>
<reference evidence="4 5" key="1">
    <citation type="submission" date="2019-02" db="EMBL/GenBank/DDBJ databases">
        <title>Genome sequencing of the rare red list fungi Phellinidium pouzarii.</title>
        <authorList>
            <person name="Buettner E."/>
            <person name="Kellner H."/>
        </authorList>
    </citation>
    <scope>NUCLEOTIDE SEQUENCE [LARGE SCALE GENOMIC DNA]</scope>
    <source>
        <strain evidence="4 5">DSM 108285</strain>
    </source>
</reference>
<organism evidence="4 5">
    <name type="scientific">Phellinidium pouzarii</name>
    <dbReference type="NCBI Taxonomy" id="167371"/>
    <lineage>
        <taxon>Eukaryota</taxon>
        <taxon>Fungi</taxon>
        <taxon>Dikarya</taxon>
        <taxon>Basidiomycota</taxon>
        <taxon>Agaricomycotina</taxon>
        <taxon>Agaricomycetes</taxon>
        <taxon>Hymenochaetales</taxon>
        <taxon>Hymenochaetaceae</taxon>
        <taxon>Phellinidium</taxon>
    </lineage>
</organism>
<keyword evidence="3" id="KW-1133">Transmembrane helix</keyword>
<protein>
    <recommendedName>
        <fullName evidence="6">Peroxisomal membrane protein PEX16</fullName>
    </recommendedName>
</protein>
<dbReference type="EMBL" id="SGPK01000018">
    <property type="protein sequence ID" value="THH11209.1"/>
    <property type="molecule type" value="Genomic_DNA"/>
</dbReference>
<accession>A0A4S4LH56</accession>
<evidence type="ECO:0008006" key="6">
    <source>
        <dbReference type="Google" id="ProtNLM"/>
    </source>
</evidence>
<keyword evidence="3" id="KW-0472">Membrane</keyword>
<dbReference type="Proteomes" id="UP000308199">
    <property type="component" value="Unassembled WGS sequence"/>
</dbReference>
<evidence type="ECO:0000256" key="1">
    <source>
        <dbReference type="ARBA" id="ARBA00009505"/>
    </source>
</evidence>
<dbReference type="PANTHER" id="PTHR13299:SF0">
    <property type="entry name" value="PEROXISOMAL MEMBRANE PROTEIN PEX16"/>
    <property type="match status" value="1"/>
</dbReference>
<feature type="transmembrane region" description="Helical" evidence="3">
    <location>
        <begin position="624"/>
        <end position="642"/>
    </location>
</feature>
<feature type="compositionally biased region" description="Low complexity" evidence="2">
    <location>
        <begin position="185"/>
        <end position="209"/>
    </location>
</feature>
<evidence type="ECO:0000256" key="2">
    <source>
        <dbReference type="SAM" id="MobiDB-lite"/>
    </source>
</evidence>
<dbReference type="GO" id="GO:0005778">
    <property type="term" value="C:peroxisomal membrane"/>
    <property type="evidence" value="ECO:0007669"/>
    <property type="project" value="TreeGrafter"/>
</dbReference>
<keyword evidence="5" id="KW-1185">Reference proteome</keyword>
<feature type="transmembrane region" description="Helical" evidence="3">
    <location>
        <begin position="540"/>
        <end position="560"/>
    </location>
</feature>
<dbReference type="GO" id="GO:0007031">
    <property type="term" value="P:peroxisome organization"/>
    <property type="evidence" value="ECO:0007669"/>
    <property type="project" value="TreeGrafter"/>
</dbReference>
<evidence type="ECO:0000256" key="3">
    <source>
        <dbReference type="SAM" id="Phobius"/>
    </source>
</evidence>
<dbReference type="OrthoDB" id="2021143at2759"/>
<dbReference type="AlphaFoldDB" id="A0A4S4LH56"/>
<dbReference type="InterPro" id="IPR013919">
    <property type="entry name" value="Pex16"/>
</dbReference>
<comment type="similarity">
    <text evidence="1">Belongs to the peroxin-16 family.</text>
</comment>
<gene>
    <name evidence="4" type="ORF">EW145_g804</name>
</gene>
<comment type="caution">
    <text evidence="4">The sequence shown here is derived from an EMBL/GenBank/DDBJ whole genome shotgun (WGS) entry which is preliminary data.</text>
</comment>
<dbReference type="Pfam" id="PF08610">
    <property type="entry name" value="Pex16"/>
    <property type="match status" value="1"/>
</dbReference>
<dbReference type="PANTHER" id="PTHR13299">
    <property type="entry name" value="PEROXISOMAL MEMBRANE PROTEIN PEX16"/>
    <property type="match status" value="1"/>
</dbReference>
<keyword evidence="3" id="KW-0812">Transmembrane</keyword>
<evidence type="ECO:0000313" key="5">
    <source>
        <dbReference type="Proteomes" id="UP000308199"/>
    </source>
</evidence>
<proteinExistence type="inferred from homology"/>